<dbReference type="InterPro" id="IPR015943">
    <property type="entry name" value="WD40/YVTN_repeat-like_dom_sf"/>
</dbReference>
<evidence type="ECO:0000256" key="4">
    <source>
        <dbReference type="ARBA" id="ARBA00022729"/>
    </source>
</evidence>
<dbReference type="Proteomes" id="UP000295129">
    <property type="component" value="Unassembled WGS sequence"/>
</dbReference>
<keyword evidence="10" id="KW-1185">Reference proteome</keyword>
<comment type="subcellular location">
    <subcellularLocation>
        <location evidence="1">Periplasm</location>
    </subcellularLocation>
</comment>
<dbReference type="Gene3D" id="2.130.10.10">
    <property type="entry name" value="YVTN repeat-like/Quinoprotein amine dehydrogenase"/>
    <property type="match status" value="1"/>
</dbReference>
<feature type="disulfide bond" evidence="8">
    <location>
        <begin position="199"/>
        <end position="216"/>
    </location>
</feature>
<dbReference type="GO" id="GO:0042597">
    <property type="term" value="C:periplasmic space"/>
    <property type="evidence" value="ECO:0007669"/>
    <property type="project" value="UniProtKB-SubCell"/>
</dbReference>
<proteinExistence type="inferred from homology"/>
<dbReference type="InterPro" id="IPR009451">
    <property type="entry name" value="Metamine_DH_Hvc"/>
</dbReference>
<dbReference type="SUPFAM" id="SSF50969">
    <property type="entry name" value="YVTN repeat-like/Quinoprotein amine dehydrogenase"/>
    <property type="match status" value="1"/>
</dbReference>
<organism evidence="9 10">
    <name type="scientific">Azoarcus indigens</name>
    <dbReference type="NCBI Taxonomy" id="29545"/>
    <lineage>
        <taxon>Bacteria</taxon>
        <taxon>Pseudomonadati</taxon>
        <taxon>Pseudomonadota</taxon>
        <taxon>Betaproteobacteria</taxon>
        <taxon>Rhodocyclales</taxon>
        <taxon>Zoogloeaceae</taxon>
        <taxon>Azoarcus</taxon>
    </lineage>
</organism>
<dbReference type="Pfam" id="PF06433">
    <property type="entry name" value="Me-amine-dh_H"/>
    <property type="match status" value="1"/>
</dbReference>
<dbReference type="InterPro" id="IPR011044">
    <property type="entry name" value="Quino_amine_DH_bsu"/>
</dbReference>
<gene>
    <name evidence="9" type="ORF">C7389_10227</name>
</gene>
<name>A0A4V3BNW1_9RHOO</name>
<keyword evidence="4" id="KW-0732">Signal</keyword>
<evidence type="ECO:0000256" key="1">
    <source>
        <dbReference type="ARBA" id="ARBA00004418"/>
    </source>
</evidence>
<comment type="similarity">
    <text evidence="2">Belongs to the aromatic amine dehydrogenase heavy chain family.</text>
</comment>
<evidence type="ECO:0000256" key="7">
    <source>
        <dbReference type="ARBA" id="ARBA00023002"/>
    </source>
</evidence>
<evidence type="ECO:0000313" key="10">
    <source>
        <dbReference type="Proteomes" id="UP000295129"/>
    </source>
</evidence>
<keyword evidence="7" id="KW-0560">Oxidoreductase</keyword>
<keyword evidence="6" id="KW-0249">Electron transport</keyword>
<keyword evidence="5" id="KW-0574">Periplasm</keyword>
<keyword evidence="3" id="KW-0813">Transport</keyword>
<keyword evidence="8" id="KW-1015">Disulfide bond</keyword>
<evidence type="ECO:0000313" key="9">
    <source>
        <dbReference type="EMBL" id="TDN56092.1"/>
    </source>
</evidence>
<dbReference type="GO" id="GO:0030058">
    <property type="term" value="F:aliphatic amine dehydrogenase activity"/>
    <property type="evidence" value="ECO:0007669"/>
    <property type="project" value="InterPro"/>
</dbReference>
<dbReference type="AlphaFoldDB" id="A0A4V3BNW1"/>
<evidence type="ECO:0000256" key="3">
    <source>
        <dbReference type="ARBA" id="ARBA00022448"/>
    </source>
</evidence>
<comment type="caution">
    <text evidence="9">The sequence shown here is derived from an EMBL/GenBank/DDBJ whole genome shotgun (WGS) entry which is preliminary data.</text>
</comment>
<evidence type="ECO:0000256" key="8">
    <source>
        <dbReference type="PIRSR" id="PIRSR609451-50"/>
    </source>
</evidence>
<accession>A0A4V3BNW1</accession>
<reference evidence="9 10" key="1">
    <citation type="submission" date="2019-03" db="EMBL/GenBank/DDBJ databases">
        <title>Genomic Encyclopedia of Type Strains, Phase IV (KMG-IV): sequencing the most valuable type-strain genomes for metagenomic binning, comparative biology and taxonomic classification.</title>
        <authorList>
            <person name="Goeker M."/>
        </authorList>
    </citation>
    <scope>NUCLEOTIDE SEQUENCE [LARGE SCALE GENOMIC DNA]</scope>
    <source>
        <strain evidence="9 10">DSM 12121</strain>
    </source>
</reference>
<evidence type="ECO:0000256" key="6">
    <source>
        <dbReference type="ARBA" id="ARBA00022982"/>
    </source>
</evidence>
<evidence type="ECO:0000256" key="5">
    <source>
        <dbReference type="ARBA" id="ARBA00022764"/>
    </source>
</evidence>
<dbReference type="EMBL" id="SNVV01000002">
    <property type="protein sequence ID" value="TDN56092.1"/>
    <property type="molecule type" value="Genomic_DNA"/>
</dbReference>
<evidence type="ECO:0000256" key="2">
    <source>
        <dbReference type="ARBA" id="ARBA00010548"/>
    </source>
</evidence>
<protein>
    <submittedName>
        <fullName evidence="9">Methylamine dehydrogenase heavy chain</fullName>
    </submittedName>
</protein>
<sequence length="404" mass="44215">MAFQFTQQSTAIQPNAINLENQVKKSFRVKSLLFGLCAGFAMQAHALEPDVLTVTRMAPADAYRVYIADPNFSSLVDGRMHVIDGQNMRYLGMVSTGFSGLSALSPDRSELYVATTYYARLNHGERTDVVDIHDATTLARKEEIVIPPRHAQGTASRTLIQTSFDGSLLYVQNATPATSVTVVDLRNRKVLAEVPTPGCWAVYPSPTVASRFSAMCGNGSMLTLTLDEAGQVATRKQSAPFFDPDSDPVFPMYDRNGDKFVFVSFHGKVYQADLSGEMASVEPGWSLVGATDAKAGWRPGGYQLLATERAAGRLYVAMHDKGEEGSHKNPAKEIWVIDLASHKRIARMPGHNAVSMATSRGEKPRLYLLDATNNDLIAYDLGAKPKLFKRMPAIGNTPIHLELQ</sequence>